<comment type="caution">
    <text evidence="10">The sequence shown here is derived from an EMBL/GenBank/DDBJ whole genome shotgun (WGS) entry which is preliminary data.</text>
</comment>
<dbReference type="PANTHER" id="PTHR23337">
    <property type="entry name" value="ZINC FINGER CW-TYPE COILED-COIL DOMAIN PROTEIN 1"/>
    <property type="match status" value="1"/>
</dbReference>
<protein>
    <recommendedName>
        <fullName evidence="9">CW-type domain-containing protein</fullName>
    </recommendedName>
</protein>
<keyword evidence="5 7" id="KW-0175">Coiled coil</keyword>
<feature type="compositionally biased region" description="Low complexity" evidence="8">
    <location>
        <begin position="601"/>
        <end position="610"/>
    </location>
</feature>
<evidence type="ECO:0000313" key="11">
    <source>
        <dbReference type="Proteomes" id="UP000663838"/>
    </source>
</evidence>
<dbReference type="AlphaFoldDB" id="A0A821DDV4"/>
<feature type="compositionally biased region" description="Basic and acidic residues" evidence="8">
    <location>
        <begin position="584"/>
        <end position="598"/>
    </location>
</feature>
<evidence type="ECO:0000256" key="1">
    <source>
        <dbReference type="ARBA" id="ARBA00004123"/>
    </source>
</evidence>
<dbReference type="GO" id="GO:0008270">
    <property type="term" value="F:zinc ion binding"/>
    <property type="evidence" value="ECO:0007669"/>
    <property type="project" value="UniProtKB-KW"/>
</dbReference>
<dbReference type="Gene3D" id="3.30.565.10">
    <property type="entry name" value="Histidine kinase-like ATPase, C-terminal domain"/>
    <property type="match status" value="1"/>
</dbReference>
<dbReference type="GO" id="GO:0005634">
    <property type="term" value="C:nucleus"/>
    <property type="evidence" value="ECO:0007669"/>
    <property type="project" value="UniProtKB-SubCell"/>
</dbReference>
<dbReference type="PANTHER" id="PTHR23337:SF3">
    <property type="entry name" value="MORC FAMILY CW-TYPE ZINC FINGER 2"/>
    <property type="match status" value="1"/>
</dbReference>
<reference evidence="10" key="1">
    <citation type="submission" date="2021-02" db="EMBL/GenBank/DDBJ databases">
        <authorList>
            <person name="Nowell W R."/>
        </authorList>
    </citation>
    <scope>NUCLEOTIDE SEQUENCE</scope>
</reference>
<feature type="coiled-coil region" evidence="7">
    <location>
        <begin position="320"/>
        <end position="347"/>
    </location>
</feature>
<name>A0A821DDV4_9BILA</name>
<evidence type="ECO:0000256" key="2">
    <source>
        <dbReference type="ARBA" id="ARBA00022723"/>
    </source>
</evidence>
<keyword evidence="3" id="KW-0863">Zinc-finger</keyword>
<dbReference type="Proteomes" id="UP000663838">
    <property type="component" value="Unassembled WGS sequence"/>
</dbReference>
<keyword evidence="4" id="KW-0862">Zinc</keyword>
<feature type="compositionally biased region" description="Acidic residues" evidence="8">
    <location>
        <begin position="721"/>
        <end position="735"/>
    </location>
</feature>
<dbReference type="PROSITE" id="PS51050">
    <property type="entry name" value="ZF_CW"/>
    <property type="match status" value="1"/>
</dbReference>
<dbReference type="Gene3D" id="3.30.40.100">
    <property type="match status" value="1"/>
</dbReference>
<feature type="compositionally biased region" description="Polar residues" evidence="8">
    <location>
        <begin position="700"/>
        <end position="711"/>
    </location>
</feature>
<evidence type="ECO:0000259" key="9">
    <source>
        <dbReference type="PROSITE" id="PS51050"/>
    </source>
</evidence>
<accession>A0A821DDV4</accession>
<evidence type="ECO:0000256" key="4">
    <source>
        <dbReference type="ARBA" id="ARBA00022833"/>
    </source>
</evidence>
<dbReference type="Gene3D" id="3.40.630.30">
    <property type="match status" value="1"/>
</dbReference>
<dbReference type="InterPro" id="IPR011124">
    <property type="entry name" value="Znf_CW"/>
</dbReference>
<feature type="region of interest" description="Disordered" evidence="8">
    <location>
        <begin position="655"/>
        <end position="746"/>
    </location>
</feature>
<evidence type="ECO:0000256" key="8">
    <source>
        <dbReference type="SAM" id="MobiDB-lite"/>
    </source>
</evidence>
<evidence type="ECO:0000313" key="10">
    <source>
        <dbReference type="EMBL" id="CAF4620091.1"/>
    </source>
</evidence>
<feature type="domain" description="CW-type" evidence="9">
    <location>
        <begin position="523"/>
        <end position="579"/>
    </location>
</feature>
<keyword evidence="2" id="KW-0479">Metal-binding</keyword>
<dbReference type="InterPro" id="IPR036890">
    <property type="entry name" value="HATPase_C_sf"/>
</dbReference>
<gene>
    <name evidence="10" type="ORF">TOA249_LOCUS11892</name>
</gene>
<dbReference type="SUPFAM" id="SSF55874">
    <property type="entry name" value="ATPase domain of HSP90 chaperone/DNA topoisomerase II/histidine kinase"/>
    <property type="match status" value="1"/>
</dbReference>
<comment type="subcellular location">
    <subcellularLocation>
        <location evidence="1">Nucleus</location>
    </subcellularLocation>
</comment>
<keyword evidence="6" id="KW-0539">Nucleus</keyword>
<feature type="region of interest" description="Disordered" evidence="8">
    <location>
        <begin position="584"/>
        <end position="618"/>
    </location>
</feature>
<dbReference type="Pfam" id="PF17942">
    <property type="entry name" value="Morc6_S5"/>
    <property type="match status" value="1"/>
</dbReference>
<evidence type="ECO:0000256" key="3">
    <source>
        <dbReference type="ARBA" id="ARBA00022771"/>
    </source>
</evidence>
<evidence type="ECO:0000256" key="6">
    <source>
        <dbReference type="ARBA" id="ARBA00023242"/>
    </source>
</evidence>
<evidence type="ECO:0000256" key="5">
    <source>
        <dbReference type="ARBA" id="ARBA00023054"/>
    </source>
</evidence>
<feature type="compositionally biased region" description="Basic residues" evidence="8">
    <location>
        <begin position="661"/>
        <end position="671"/>
    </location>
</feature>
<dbReference type="InterPro" id="IPR041006">
    <property type="entry name" value="Morc_S5"/>
</dbReference>
<dbReference type="Pfam" id="PF13589">
    <property type="entry name" value="HATPase_c_3"/>
    <property type="match status" value="1"/>
</dbReference>
<dbReference type="EMBL" id="CAJOBS010000659">
    <property type="protein sequence ID" value="CAF4620091.1"/>
    <property type="molecule type" value="Genomic_DNA"/>
</dbReference>
<organism evidence="10 11">
    <name type="scientific">Rotaria socialis</name>
    <dbReference type="NCBI Taxonomy" id="392032"/>
    <lineage>
        <taxon>Eukaryota</taxon>
        <taxon>Metazoa</taxon>
        <taxon>Spiralia</taxon>
        <taxon>Gnathifera</taxon>
        <taxon>Rotifera</taxon>
        <taxon>Eurotatoria</taxon>
        <taxon>Bdelloidea</taxon>
        <taxon>Philodinida</taxon>
        <taxon>Philodinidae</taxon>
        <taxon>Rotaria</taxon>
    </lineage>
</organism>
<sequence>MKDQYDCLNKAQLSFEYLHTNSTTHTFLFGALAELVDNSKDADAKNLDIYTCKDPYLRGGFYLAFLDDGCGMHYDDVFNVIVFGKSAKLHSLVPNQIGQYGNGLKSGAMRISKDFILFTKKDNIGTCLFISRTFHHEQHISQIICPMPCFDLTTQQPVQNTDDDRINGTLTYTYDSSKHELEMQLIMKYSPFKTMNDLFKQFDLIKSSSGTLIVLYNLKLSDIGEPELDIKTDPYDILIDSRNRRNLLTDDDDSENSRGDYTSFCFSIPVEYRSLRAYVSILYYEPRMRITIQGRRVITKKLSYTLYKPRKYQFKSTRFKTRSEQEIKKCEKELLSLEERIREVDSQVHHLQHTSVTTSADERMRLRKLQINATELKDLANRLCNGLVKKRMEMNTKKTLTFIFGLNIQNRSTDGVFVYHCGRLIKMYEKVGQPNKKILYCRGVVGIIDIPSVVLETTHNKQSFADEKEYHFLLKNMGEYMRQYWTDTGIEHYVQEFWETYGYRDDQLDRPPSNDPEPVKRRQVAIPMLIQCDQCLKWRRLPFHGNVQPLTQSQLESWRCSDNSDILNNTCIDNEKLDLIPEGELKPKSQGTHHENRTRSRAVSPPARSSINNKRISNAEISSTTANINSKIATRLTVAPTSTAKLQNRILPSSRLLSAKAKTKKKRKRLIKTQSSKSKSTAIGAMSDDQDENESFAPAIQQTRHQTSTSIRPAPTNEVYLIDDDDDDDNTENIDDTNNRRPPPTIGAHLLAMYQGARRSGIVLSVNDKCGTFKMRFDEFPTAEFDYSFSYKSSAWSYIGTAPPSIDPTITSVETIPNEEEPLCSIAQKFKSLINFMLPPNWELTREQISSMSNDDLSQLDMTVFMHSYREKMTKIVEQHKADEVRWRTLAQHLQEEATKLLNLSGMSIPTDCSLEDFEEHIQLEFSVHNPLTIFGKQTPVDFFKEWSWHGSWSLTAELLDERLSFLVNHCSSREIVGAAIAGDLYRYHHRHPYDASFPPNANPIFDLLDEMDNVFIVKDFGQELQLNLVLQMQLTAASSKHSGKSITSQLNAAMINYEQNEKDSNMFLLKQPIQ</sequence>
<dbReference type="Pfam" id="PF07496">
    <property type="entry name" value="zf-CW"/>
    <property type="match status" value="1"/>
</dbReference>
<evidence type="ECO:0000256" key="7">
    <source>
        <dbReference type="SAM" id="Coils"/>
    </source>
</evidence>
<proteinExistence type="predicted"/>